<accession>A0A1H8ZGK9</accession>
<dbReference type="OrthoDB" id="2211465at2"/>
<dbReference type="Pfam" id="PF13454">
    <property type="entry name" value="NAD_binding_9"/>
    <property type="match status" value="1"/>
</dbReference>
<dbReference type="Proteomes" id="UP000198833">
    <property type="component" value="Unassembled WGS sequence"/>
</dbReference>
<keyword evidence="3" id="KW-1185">Reference proteome</keyword>
<dbReference type="RefSeq" id="WP_092569930.1">
    <property type="nucleotide sequence ID" value="NZ_FOEN01000001.1"/>
</dbReference>
<dbReference type="PANTHER" id="PTHR40254">
    <property type="entry name" value="BLR0577 PROTEIN"/>
    <property type="match status" value="1"/>
</dbReference>
<organism evidence="2 3">
    <name type="scientific">Ignavigranum ruoffiae</name>
    <dbReference type="NCBI Taxonomy" id="89093"/>
    <lineage>
        <taxon>Bacteria</taxon>
        <taxon>Bacillati</taxon>
        <taxon>Bacillota</taxon>
        <taxon>Bacilli</taxon>
        <taxon>Lactobacillales</taxon>
        <taxon>Aerococcaceae</taxon>
        <taxon>Ignavigranum</taxon>
    </lineage>
</organism>
<reference evidence="2 3" key="1">
    <citation type="submission" date="2016-10" db="EMBL/GenBank/DDBJ databases">
        <authorList>
            <person name="de Groot N.N."/>
        </authorList>
    </citation>
    <scope>NUCLEOTIDE SEQUENCE [LARGE SCALE GENOMIC DNA]</scope>
    <source>
        <strain evidence="2 3">DSM 15695</strain>
    </source>
</reference>
<dbReference type="InterPro" id="IPR052189">
    <property type="entry name" value="L-asp_N-monooxygenase_NS-form"/>
</dbReference>
<evidence type="ECO:0000259" key="1">
    <source>
        <dbReference type="Pfam" id="PF13454"/>
    </source>
</evidence>
<evidence type="ECO:0000313" key="3">
    <source>
        <dbReference type="Proteomes" id="UP000198833"/>
    </source>
</evidence>
<dbReference type="STRING" id="89093.SAMN04488558_101232"/>
<dbReference type="SUPFAM" id="SSF51905">
    <property type="entry name" value="FAD/NAD(P)-binding domain"/>
    <property type="match status" value="1"/>
</dbReference>
<dbReference type="EMBL" id="FOEN01000001">
    <property type="protein sequence ID" value="SEP62868.1"/>
    <property type="molecule type" value="Genomic_DNA"/>
</dbReference>
<dbReference type="AlphaFoldDB" id="A0A1H8ZGK9"/>
<dbReference type="InterPro" id="IPR036188">
    <property type="entry name" value="FAD/NAD-bd_sf"/>
</dbReference>
<protein>
    <submittedName>
        <fullName evidence="2">FAD-NAD(P)-binding</fullName>
    </submittedName>
</protein>
<evidence type="ECO:0000313" key="2">
    <source>
        <dbReference type="EMBL" id="SEP62868.1"/>
    </source>
</evidence>
<dbReference type="PANTHER" id="PTHR40254:SF1">
    <property type="entry name" value="BLR0577 PROTEIN"/>
    <property type="match status" value="1"/>
</dbReference>
<proteinExistence type="predicted"/>
<feature type="domain" description="FAD-dependent urate hydroxylase HpyO/Asp monooxygenase CreE-like FAD/NAD(P)-binding" evidence="1">
    <location>
        <begin position="4"/>
        <end position="151"/>
    </location>
</feature>
<sequence>MKLAIVGMGISGSSVLKHLYDLNALTEEDQVDVYEPRDQIAVGFAYQSDDLLLLMNSYSRRLSLNEANPDEFMEWLATHHPEYVKDDFVPRPIFGQYVNEKYRPYLDQEAVTWYHQEVKQIRINDDNHFMLYTDQQAQGQEYDWVFLTIGHPPYADHYNLLGHKHYIHNPYPVSQTLNQIDPSHKVGIIGSSLTGIDIMHYLQEHYHFDHPVRFFIRYSPFTNVKSRLYPDPIVLSIDEQWISEQKERHQGQIPLKVIFDQIQADMVQNQVDLLASVEKYQNGSVQDVRYQIQQKPIDLQIMQRYVGLLTAYLPDLNMALSPADRQLFHQKYKRLFEHYRTQFPDSKMSLILKWFDQGRLQIISHIDQIQPTDTGQFQITTRDGLQYRMDTVINATGFEQNLVKAGQQVPLIKDLLEQEIIMQNPLGGIQITWPGAHPISPRYGEIRQMSLSGLVIHQTQFGNNNAQMTARHGKNMVLDYIQAQNN</sequence>
<name>A0A1H8ZGK9_9LACT</name>
<dbReference type="Gene3D" id="3.50.50.60">
    <property type="entry name" value="FAD/NAD(P)-binding domain"/>
    <property type="match status" value="1"/>
</dbReference>
<dbReference type="InterPro" id="IPR038732">
    <property type="entry name" value="HpyO/CreE_NAD-binding"/>
</dbReference>
<gene>
    <name evidence="2" type="ORF">SAMN04488558_101232</name>
</gene>